<proteinExistence type="predicted"/>
<dbReference type="AlphaFoldDB" id="A0A0K2UKX3"/>
<evidence type="ECO:0000313" key="1">
    <source>
        <dbReference type="EMBL" id="CDW38755.1"/>
    </source>
</evidence>
<accession>A0A0K2UKX3</accession>
<dbReference type="EMBL" id="HACA01021394">
    <property type="protein sequence ID" value="CDW38755.1"/>
    <property type="molecule type" value="Transcribed_RNA"/>
</dbReference>
<reference evidence="1" key="1">
    <citation type="submission" date="2014-05" db="EMBL/GenBank/DDBJ databases">
        <authorList>
            <person name="Chronopoulou M."/>
        </authorList>
    </citation>
    <scope>NUCLEOTIDE SEQUENCE</scope>
    <source>
        <tissue evidence="1">Whole organism</tissue>
    </source>
</reference>
<protein>
    <submittedName>
        <fullName evidence="1">Uncharacterized protein</fullName>
    </submittedName>
</protein>
<feature type="non-terminal residue" evidence="1">
    <location>
        <position position="1"/>
    </location>
</feature>
<sequence>FSSLSDSVKSSKIIKISSPIEAFKKLCLVQILKQVKENNSIWLKSKSLCLALILRWYSTPENDRF</sequence>
<name>A0A0K2UKX3_LEPSM</name>
<organism evidence="1">
    <name type="scientific">Lepeophtheirus salmonis</name>
    <name type="common">Salmon louse</name>
    <name type="synonym">Caligus salmonis</name>
    <dbReference type="NCBI Taxonomy" id="72036"/>
    <lineage>
        <taxon>Eukaryota</taxon>
        <taxon>Metazoa</taxon>
        <taxon>Ecdysozoa</taxon>
        <taxon>Arthropoda</taxon>
        <taxon>Crustacea</taxon>
        <taxon>Multicrustacea</taxon>
        <taxon>Hexanauplia</taxon>
        <taxon>Copepoda</taxon>
        <taxon>Siphonostomatoida</taxon>
        <taxon>Caligidae</taxon>
        <taxon>Lepeophtheirus</taxon>
    </lineage>
</organism>